<keyword evidence="2" id="KW-1185">Reference proteome</keyword>
<evidence type="ECO:0000313" key="2">
    <source>
        <dbReference type="Proteomes" id="UP000222133"/>
    </source>
</evidence>
<name>A0A218MAL1_9CAUD</name>
<dbReference type="Proteomes" id="UP000222133">
    <property type="component" value="Segment"/>
</dbReference>
<keyword evidence="1" id="KW-0540">Nuclease</keyword>
<dbReference type="GO" id="GO:0004527">
    <property type="term" value="F:exonuclease activity"/>
    <property type="evidence" value="ECO:0007669"/>
    <property type="project" value="UniProtKB-KW"/>
</dbReference>
<sequence>MELTKVSKKRVLLLVDGDMVAFSHCAAEEYGKDSEDINFAKIQMSMDSKMEFLAKRVGATEVVTCISPSKTFRNVLAENYKGNRDDVWRPENLKNAKAHLMVAWNGVWMKGLEADDLLAVFARHEYEMTMGKRNEIKSLKRIGPCTYDEVWIASLDKDLRQIGQNGGAGPVIKHYQWERETQGIGEKVVTPQDYGELKLIIKDNGKSKKKEVKGNGPKFFLHQLLIGDSTDNVMGCGVLEERIYKTGAKAGETYFRRDGIGAVASFEMLDGTTSYAEGLKKVIGAYIMRFGDGWEQELLKVGRLVYMHHQIEKGNCVRLWHYKNINEYFDLKENRILTQEEYLQK</sequence>
<keyword evidence="1" id="KW-0269">Exonuclease</keyword>
<reference evidence="2" key="1">
    <citation type="submission" date="2017-05" db="EMBL/GenBank/DDBJ databases">
        <title>ST32 complete genome sequence.</title>
        <authorList>
            <person name="Liu X."/>
            <person name="Liu H."/>
        </authorList>
    </citation>
    <scope>NUCLEOTIDE SEQUENCE [LARGE SCALE GENOMIC DNA]</scope>
</reference>
<organism evidence="1 2">
    <name type="scientific">Escherichia phage ST32</name>
    <dbReference type="NCBI Taxonomy" id="2005048"/>
    <lineage>
        <taxon>Viruses</taxon>
        <taxon>Duplodnaviria</taxon>
        <taxon>Heunggongvirae</taxon>
        <taxon>Uroviricota</taxon>
        <taxon>Caudoviricetes</taxon>
        <taxon>Chaseviridae</taxon>
        <taxon>Cleopatravirinae</taxon>
        <taxon>Carltongylesvirus</taxon>
        <taxon>Carltongylesvirus ST32</taxon>
    </lineage>
</organism>
<evidence type="ECO:0000313" key="1">
    <source>
        <dbReference type="EMBL" id="ASD54006.1"/>
    </source>
</evidence>
<dbReference type="InterPro" id="IPR029060">
    <property type="entry name" value="PIN-like_dom_sf"/>
</dbReference>
<proteinExistence type="predicted"/>
<dbReference type="Gene3D" id="3.40.50.1010">
    <property type="entry name" value="5'-nuclease"/>
    <property type="match status" value="1"/>
</dbReference>
<gene>
    <name evidence="1" type="ORF">ST32_0043</name>
</gene>
<keyword evidence="1" id="KW-0378">Hydrolase</keyword>
<accession>A0A218MAL1</accession>
<dbReference type="EMBL" id="MF044458">
    <property type="protein sequence ID" value="ASD54006.1"/>
    <property type="molecule type" value="Genomic_DNA"/>
</dbReference>
<dbReference type="SUPFAM" id="SSF88723">
    <property type="entry name" value="PIN domain-like"/>
    <property type="match status" value="1"/>
</dbReference>
<protein>
    <submittedName>
        <fullName evidence="1">Exonuclease</fullName>
    </submittedName>
</protein>